<evidence type="ECO:0000256" key="8">
    <source>
        <dbReference type="ARBA" id="ARBA00023065"/>
    </source>
</evidence>
<proteinExistence type="inferred from homology"/>
<keyword evidence="18" id="KW-0675">Receptor</keyword>
<feature type="domain" description="TonB-dependent receptor plug" evidence="17">
    <location>
        <begin position="54"/>
        <end position="165"/>
    </location>
</feature>
<feature type="short sequence motif" description="TonB C-terminal box" evidence="13">
    <location>
        <begin position="778"/>
        <end position="795"/>
    </location>
</feature>
<dbReference type="InterPro" id="IPR036942">
    <property type="entry name" value="Beta-barrel_TonB_sf"/>
</dbReference>
<evidence type="ECO:0000256" key="14">
    <source>
        <dbReference type="RuleBase" id="RU003357"/>
    </source>
</evidence>
<evidence type="ECO:0000313" key="19">
    <source>
        <dbReference type="Proteomes" id="UP001206067"/>
    </source>
</evidence>
<keyword evidence="19" id="KW-1185">Reference proteome</keyword>
<evidence type="ECO:0000259" key="16">
    <source>
        <dbReference type="Pfam" id="PF00593"/>
    </source>
</evidence>
<feature type="signal peptide" evidence="15">
    <location>
        <begin position="1"/>
        <end position="31"/>
    </location>
</feature>
<evidence type="ECO:0000256" key="6">
    <source>
        <dbReference type="ARBA" id="ARBA00022729"/>
    </source>
</evidence>
<keyword evidence="11 12" id="KW-0998">Cell outer membrane</keyword>
<evidence type="ECO:0000256" key="11">
    <source>
        <dbReference type="ARBA" id="ARBA00023237"/>
    </source>
</evidence>
<reference evidence="18 19" key="1">
    <citation type="submission" date="2022-08" db="EMBL/GenBank/DDBJ databases">
        <title>Polyphasic taxonomy analysis of Qipengyuania sp.RS5-5.</title>
        <authorList>
            <person name="Xamxidin M."/>
            <person name="Wu M."/>
        </authorList>
    </citation>
    <scope>NUCLEOTIDE SEQUENCE [LARGE SCALE GENOMIC DNA]</scope>
    <source>
        <strain evidence="18 19">RS5-5</strain>
    </source>
</reference>
<comment type="caution">
    <text evidence="18">The sequence shown here is derived from an EMBL/GenBank/DDBJ whole genome shotgun (WGS) entry which is preliminary data.</text>
</comment>
<dbReference type="PANTHER" id="PTHR32552:SF81">
    <property type="entry name" value="TONB-DEPENDENT OUTER MEMBRANE RECEPTOR"/>
    <property type="match status" value="1"/>
</dbReference>
<comment type="similarity">
    <text evidence="12 14">Belongs to the TonB-dependent receptor family.</text>
</comment>
<keyword evidence="6 15" id="KW-0732">Signal</keyword>
<sequence>MQLSHVKIQRHRRALLLAGCAFAVSATPAFAQDGAGTDEDDFIIVTATKRDSTIQDVPFSINAQTQEDIQKSGAVTLEDLSRNVAGLSVQNLGPGQSQVSVRGVSAGQVVRDQPGVKEQVGVYLDESVISLSLFTPDLDLFDLNRVETLRGPQGTLFGSGSVGGTIRYITNQPEIGITEGLVEGNLNLVDGDDFGYHLKGAVNVPLGDSTAVRAVGYFTEYGGFIDAQGPAGGEDVNGGQRYGGRIAVKFEVAPDVTITPRLVYQKVEADGFNRQEIYNLYANRFTTTRPPVQLGEREQYLQFREAFVDETWLGDLVIDATWGDINVVSVTSYTNRNILVSRDASALTGSVSVDLGYPNAGVLLPSNLRDTTDLESFTQELRLASAYEGPFQWVFGGFYSDTSRFYRQRLPTPGYAAVTDATLGAGTSAAVANGFANLDSPYNADLPYDISQFAIFGEGTYALTDAFDVTVGLRYYDFTEERQFISGGLFANGDNRSDKTRSDGFSPRILLSYDVSDAVTLNAQASKGFRLGGVNDPLNITLCSPADAALFGAFQDYDDESLWNYEVGAKAQGRGFYANVAGFYNDIKNLQVTLDAGSCSSRIVFNVPEAHTMGVEAEFGVSPADGLDFIFAGSLIEAEFDTTLPGALTAATGIREGNRLPSVPKFQFSATGSYEWPVGESADAYVSASFSHVGARYTQPADQENNPRTFVHGLPFGGAPANAATTVDLELPDYQLLNLSAGVDFDSGLSLVAYVNNVFDENALLSFDRERGGRARLGYTVGQPRTFGVTVRQSF</sequence>
<dbReference type="Proteomes" id="UP001206067">
    <property type="component" value="Unassembled WGS sequence"/>
</dbReference>
<gene>
    <name evidence="18" type="ORF">NSO95_10030</name>
</gene>
<dbReference type="InterPro" id="IPR010917">
    <property type="entry name" value="TonB_rcpt_CS"/>
</dbReference>
<protein>
    <submittedName>
        <fullName evidence="18">TonB-dependent receptor</fullName>
    </submittedName>
</protein>
<keyword evidence="3 12" id="KW-1134">Transmembrane beta strand</keyword>
<keyword evidence="10 12" id="KW-0472">Membrane</keyword>
<organism evidence="18 19">
    <name type="scientific">Parerythrobacter lacustris</name>
    <dbReference type="NCBI Taxonomy" id="2969984"/>
    <lineage>
        <taxon>Bacteria</taxon>
        <taxon>Pseudomonadati</taxon>
        <taxon>Pseudomonadota</taxon>
        <taxon>Alphaproteobacteria</taxon>
        <taxon>Sphingomonadales</taxon>
        <taxon>Erythrobacteraceae</taxon>
        <taxon>Parerythrobacter</taxon>
    </lineage>
</organism>
<dbReference type="Pfam" id="PF00593">
    <property type="entry name" value="TonB_dep_Rec_b-barrel"/>
    <property type="match status" value="1"/>
</dbReference>
<evidence type="ECO:0000256" key="4">
    <source>
        <dbReference type="ARBA" id="ARBA00022496"/>
    </source>
</evidence>
<dbReference type="RefSeq" id="WP_257596085.1">
    <property type="nucleotide sequence ID" value="NZ_JANKHH010000005.1"/>
</dbReference>
<dbReference type="EMBL" id="JANKHH010000005">
    <property type="protein sequence ID" value="MCR2834283.1"/>
    <property type="molecule type" value="Genomic_DNA"/>
</dbReference>
<dbReference type="PANTHER" id="PTHR32552">
    <property type="entry name" value="FERRICHROME IRON RECEPTOR-RELATED"/>
    <property type="match status" value="1"/>
</dbReference>
<dbReference type="InterPro" id="IPR000531">
    <property type="entry name" value="Beta-barrel_TonB"/>
</dbReference>
<evidence type="ECO:0000313" key="18">
    <source>
        <dbReference type="EMBL" id="MCR2834283.1"/>
    </source>
</evidence>
<dbReference type="InterPro" id="IPR039426">
    <property type="entry name" value="TonB-dep_rcpt-like"/>
</dbReference>
<evidence type="ECO:0000256" key="3">
    <source>
        <dbReference type="ARBA" id="ARBA00022452"/>
    </source>
</evidence>
<feature type="domain" description="TonB-dependent receptor-like beta-barrel" evidence="16">
    <location>
        <begin position="271"/>
        <end position="758"/>
    </location>
</feature>
<evidence type="ECO:0000256" key="12">
    <source>
        <dbReference type="PROSITE-ProRule" id="PRU01360"/>
    </source>
</evidence>
<dbReference type="PROSITE" id="PS52016">
    <property type="entry name" value="TONB_DEPENDENT_REC_3"/>
    <property type="match status" value="1"/>
</dbReference>
<evidence type="ECO:0000256" key="10">
    <source>
        <dbReference type="ARBA" id="ARBA00023136"/>
    </source>
</evidence>
<feature type="chain" id="PRO_5045602651" evidence="15">
    <location>
        <begin position="32"/>
        <end position="795"/>
    </location>
</feature>
<comment type="subcellular location">
    <subcellularLocation>
        <location evidence="1 12">Cell outer membrane</location>
        <topology evidence="1 12">Multi-pass membrane protein</topology>
    </subcellularLocation>
</comment>
<dbReference type="InterPro" id="IPR012910">
    <property type="entry name" value="Plug_dom"/>
</dbReference>
<keyword evidence="9 14" id="KW-0798">TonB box</keyword>
<evidence type="ECO:0000256" key="9">
    <source>
        <dbReference type="ARBA" id="ARBA00023077"/>
    </source>
</evidence>
<evidence type="ECO:0000256" key="1">
    <source>
        <dbReference type="ARBA" id="ARBA00004571"/>
    </source>
</evidence>
<evidence type="ECO:0000259" key="17">
    <source>
        <dbReference type="Pfam" id="PF07715"/>
    </source>
</evidence>
<keyword evidence="2 12" id="KW-0813">Transport</keyword>
<name>A0ABT1XRJ6_9SPHN</name>
<keyword evidence="5 12" id="KW-0812">Transmembrane</keyword>
<dbReference type="CDD" id="cd01347">
    <property type="entry name" value="ligand_gated_channel"/>
    <property type="match status" value="1"/>
</dbReference>
<dbReference type="PROSITE" id="PS01156">
    <property type="entry name" value="TONB_DEPENDENT_REC_2"/>
    <property type="match status" value="1"/>
</dbReference>
<keyword evidence="7" id="KW-0408">Iron</keyword>
<evidence type="ECO:0000256" key="15">
    <source>
        <dbReference type="SAM" id="SignalP"/>
    </source>
</evidence>
<evidence type="ECO:0000256" key="5">
    <source>
        <dbReference type="ARBA" id="ARBA00022692"/>
    </source>
</evidence>
<dbReference type="Gene3D" id="2.40.170.20">
    <property type="entry name" value="TonB-dependent receptor, beta-barrel domain"/>
    <property type="match status" value="1"/>
</dbReference>
<dbReference type="Pfam" id="PF07715">
    <property type="entry name" value="Plug"/>
    <property type="match status" value="1"/>
</dbReference>
<evidence type="ECO:0000256" key="7">
    <source>
        <dbReference type="ARBA" id="ARBA00023004"/>
    </source>
</evidence>
<dbReference type="SUPFAM" id="SSF56935">
    <property type="entry name" value="Porins"/>
    <property type="match status" value="1"/>
</dbReference>
<evidence type="ECO:0000256" key="13">
    <source>
        <dbReference type="PROSITE-ProRule" id="PRU10144"/>
    </source>
</evidence>
<keyword evidence="8" id="KW-0406">Ion transport</keyword>
<accession>A0ABT1XRJ6</accession>
<evidence type="ECO:0000256" key="2">
    <source>
        <dbReference type="ARBA" id="ARBA00022448"/>
    </source>
</evidence>
<keyword evidence="4" id="KW-0410">Iron transport</keyword>